<dbReference type="Gene3D" id="2.40.70.10">
    <property type="entry name" value="Acid Proteases"/>
    <property type="match status" value="1"/>
</dbReference>
<dbReference type="InterPro" id="IPR021109">
    <property type="entry name" value="Peptidase_aspartic_dom_sf"/>
</dbReference>
<comment type="similarity">
    <text evidence="1">Belongs to the peptidase A1 family.</text>
</comment>
<organism evidence="2">
    <name type="scientific">Aegilops tauschii</name>
    <name type="common">Tausch's goatgrass</name>
    <name type="synonym">Aegilops squarrosa</name>
    <dbReference type="NCBI Taxonomy" id="37682"/>
    <lineage>
        <taxon>Eukaryota</taxon>
        <taxon>Viridiplantae</taxon>
        <taxon>Streptophyta</taxon>
        <taxon>Embryophyta</taxon>
        <taxon>Tracheophyta</taxon>
        <taxon>Spermatophyta</taxon>
        <taxon>Magnoliopsida</taxon>
        <taxon>Liliopsida</taxon>
        <taxon>Poales</taxon>
        <taxon>Poaceae</taxon>
        <taxon>BOP clade</taxon>
        <taxon>Pooideae</taxon>
        <taxon>Triticodae</taxon>
        <taxon>Triticeae</taxon>
        <taxon>Triticinae</taxon>
        <taxon>Aegilops</taxon>
    </lineage>
</organism>
<dbReference type="PANTHER" id="PTHR13683">
    <property type="entry name" value="ASPARTYL PROTEASES"/>
    <property type="match status" value="1"/>
</dbReference>
<reference evidence="2" key="1">
    <citation type="submission" date="2015-06" db="UniProtKB">
        <authorList>
            <consortium name="EnsemblPlants"/>
        </authorList>
    </citation>
    <scope>IDENTIFICATION</scope>
</reference>
<dbReference type="AlphaFoldDB" id="M8C530"/>
<dbReference type="PROSITE" id="PS51767">
    <property type="entry name" value="PEPTIDASE_A1"/>
    <property type="match status" value="1"/>
</dbReference>
<evidence type="ECO:0000313" key="2">
    <source>
        <dbReference type="EnsemblPlants" id="EMT29349"/>
    </source>
</evidence>
<dbReference type="InterPro" id="IPR033121">
    <property type="entry name" value="PEPTIDASE_A1"/>
</dbReference>
<protein>
    <submittedName>
        <fullName evidence="2">Uncharacterized protein</fullName>
    </submittedName>
</protein>
<dbReference type="Pfam" id="PF14543">
    <property type="entry name" value="TAXi_N"/>
    <property type="match status" value="1"/>
</dbReference>
<accession>M8C530</accession>
<dbReference type="SUPFAM" id="SSF50630">
    <property type="entry name" value="Acid proteases"/>
    <property type="match status" value="1"/>
</dbReference>
<evidence type="ECO:0000256" key="1">
    <source>
        <dbReference type="ARBA" id="ARBA00007447"/>
    </source>
</evidence>
<sequence>MASRGPSLEGANIPAPPAHDVSRRGRLLDAVDVPLGGLGLPTDTGLYYTKIEIGTPPKPFHVQVDTGSDILWVNCITCDKCPHKSGLGVGLSVCLPMFI</sequence>
<dbReference type="ExpressionAtlas" id="M8C530">
    <property type="expression patterns" value="baseline"/>
</dbReference>
<dbReference type="InterPro" id="IPR032861">
    <property type="entry name" value="TAXi_N"/>
</dbReference>
<name>M8C530_AEGTA</name>
<dbReference type="MEROPS" id="A01.A34"/>
<dbReference type="InterPro" id="IPR001461">
    <property type="entry name" value="Aspartic_peptidase_A1"/>
</dbReference>
<proteinExistence type="inferred from homology"/>
<dbReference type="PANTHER" id="PTHR13683:SF768">
    <property type="entry name" value="EUKARYOTIC ASPARTYL PROTEASE FAMILY PROTEIN"/>
    <property type="match status" value="1"/>
</dbReference>
<dbReference type="GO" id="GO:0004190">
    <property type="term" value="F:aspartic-type endopeptidase activity"/>
    <property type="evidence" value="ECO:0007669"/>
    <property type="project" value="InterPro"/>
</dbReference>
<dbReference type="GO" id="GO:0006508">
    <property type="term" value="P:proteolysis"/>
    <property type="evidence" value="ECO:0007669"/>
    <property type="project" value="InterPro"/>
</dbReference>
<dbReference type="EnsemblPlants" id="EMT29349">
    <property type="protein sequence ID" value="EMT29349"/>
    <property type="gene ID" value="F775_43207"/>
</dbReference>